<evidence type="ECO:0000313" key="2">
    <source>
        <dbReference type="Proteomes" id="UP000294933"/>
    </source>
</evidence>
<dbReference type="STRING" id="50990.A0A4Y7QD28"/>
<gene>
    <name evidence="1" type="ORF">BD410DRAFT_784958</name>
</gene>
<dbReference type="OrthoDB" id="6082470at2759"/>
<dbReference type="Proteomes" id="UP000294933">
    <property type="component" value="Unassembled WGS sequence"/>
</dbReference>
<reference evidence="1 2" key="1">
    <citation type="submission" date="2018-06" db="EMBL/GenBank/DDBJ databases">
        <title>A transcriptomic atlas of mushroom development highlights an independent origin of complex multicellularity.</title>
        <authorList>
            <consortium name="DOE Joint Genome Institute"/>
            <person name="Krizsan K."/>
            <person name="Almasi E."/>
            <person name="Merenyi Z."/>
            <person name="Sahu N."/>
            <person name="Viragh M."/>
            <person name="Koszo T."/>
            <person name="Mondo S."/>
            <person name="Kiss B."/>
            <person name="Balint B."/>
            <person name="Kues U."/>
            <person name="Barry K."/>
            <person name="Hegedus J.C."/>
            <person name="Henrissat B."/>
            <person name="Johnson J."/>
            <person name="Lipzen A."/>
            <person name="Ohm R."/>
            <person name="Nagy I."/>
            <person name="Pangilinan J."/>
            <person name="Yan J."/>
            <person name="Xiong Y."/>
            <person name="Grigoriev I.V."/>
            <person name="Hibbett D.S."/>
            <person name="Nagy L.G."/>
        </authorList>
    </citation>
    <scope>NUCLEOTIDE SEQUENCE [LARGE SCALE GENOMIC DNA]</scope>
    <source>
        <strain evidence="1 2">SZMC22713</strain>
    </source>
</reference>
<dbReference type="InterPro" id="IPR043472">
    <property type="entry name" value="Macro_dom-like"/>
</dbReference>
<sequence>MSDSLSIDFLLIVPQRENELYNTWKTALNSKLPSALANRFSFLRCKLNDLLPDTRFDAIVSPANSYGRLDGGFDAGIAFLLSPAEPTHLTQHIQTHIFQTHRGFVAPGTTVLVPLPSDLAEAQSRGTGCTHILLCPTMHWPNDVRWNKDVVYNTTWGILTEIDRHNRTCQPSERISRVLMPALGTGTGRIPPRRFTEQFALAVRNFDESLRKPEKWSAMRAEDAQRVWRELVLTWEGEDIVTQ</sequence>
<organism evidence="1 2">
    <name type="scientific">Rickenella mellea</name>
    <dbReference type="NCBI Taxonomy" id="50990"/>
    <lineage>
        <taxon>Eukaryota</taxon>
        <taxon>Fungi</taxon>
        <taxon>Dikarya</taxon>
        <taxon>Basidiomycota</taxon>
        <taxon>Agaricomycotina</taxon>
        <taxon>Agaricomycetes</taxon>
        <taxon>Hymenochaetales</taxon>
        <taxon>Rickenellaceae</taxon>
        <taxon>Rickenella</taxon>
    </lineage>
</organism>
<dbReference type="VEuPathDB" id="FungiDB:BD410DRAFT_784958"/>
<dbReference type="Gene3D" id="3.40.220.10">
    <property type="entry name" value="Leucine Aminopeptidase, subunit E, domain 1"/>
    <property type="match status" value="1"/>
</dbReference>
<dbReference type="EMBL" id="ML170164">
    <property type="protein sequence ID" value="TDL25138.1"/>
    <property type="molecule type" value="Genomic_DNA"/>
</dbReference>
<proteinExistence type="predicted"/>
<name>A0A4Y7QD28_9AGAM</name>
<dbReference type="AlphaFoldDB" id="A0A4Y7QD28"/>
<dbReference type="SUPFAM" id="SSF52949">
    <property type="entry name" value="Macro domain-like"/>
    <property type="match status" value="1"/>
</dbReference>
<keyword evidence="2" id="KW-1185">Reference proteome</keyword>
<accession>A0A4Y7QD28</accession>
<protein>
    <submittedName>
        <fullName evidence="1">Macro domain-like protein</fullName>
    </submittedName>
</protein>
<evidence type="ECO:0000313" key="1">
    <source>
        <dbReference type="EMBL" id="TDL25138.1"/>
    </source>
</evidence>